<evidence type="ECO:0000313" key="1">
    <source>
        <dbReference type="EMBL" id="SEH04849.1"/>
    </source>
</evidence>
<dbReference type="EMBL" id="FMSV02000127">
    <property type="protein sequence ID" value="SEH04849.1"/>
    <property type="molecule type" value="Genomic_DNA"/>
</dbReference>
<protein>
    <submittedName>
        <fullName evidence="1">Uncharacterized protein</fullName>
    </submittedName>
</protein>
<dbReference type="AlphaFoldDB" id="A0A1H6F6D2"/>
<dbReference type="Proteomes" id="UP000236724">
    <property type="component" value="Unassembled WGS sequence"/>
</dbReference>
<keyword evidence="2" id="KW-1185">Reference proteome</keyword>
<sequence>MSNPTRSIDELWRQLPPVAQLELSDFAEFSAKKYLRRNAPQSYQGDNLETFFSHYQADFTGFKFNRDEANER</sequence>
<reference evidence="1 2" key="1">
    <citation type="submission" date="2016-10" db="EMBL/GenBank/DDBJ databases">
        <authorList>
            <person name="de Groot N.N."/>
        </authorList>
    </citation>
    <scope>NUCLEOTIDE SEQUENCE [LARGE SCALE GENOMIC DNA]</scope>
    <source>
        <strain evidence="1">MBHS1</strain>
    </source>
</reference>
<evidence type="ECO:0000313" key="2">
    <source>
        <dbReference type="Proteomes" id="UP000236724"/>
    </source>
</evidence>
<proteinExistence type="predicted"/>
<accession>A0A1H6F6D2</accession>
<name>A0A1H6F6D2_9GAMM</name>
<organism evidence="1 2">
    <name type="scientific">Candidatus Venteria ishoeyi</name>
    <dbReference type="NCBI Taxonomy" id="1899563"/>
    <lineage>
        <taxon>Bacteria</taxon>
        <taxon>Pseudomonadati</taxon>
        <taxon>Pseudomonadota</taxon>
        <taxon>Gammaproteobacteria</taxon>
        <taxon>Thiotrichales</taxon>
        <taxon>Thiotrichaceae</taxon>
        <taxon>Venteria</taxon>
    </lineage>
</organism>
<gene>
    <name evidence="1" type="ORF">MBHS_00701</name>
</gene>